<comment type="subcellular location">
    <subcellularLocation>
        <location evidence="1">Membrane</location>
        <topology evidence="1">Multi-pass membrane protein</topology>
    </subcellularLocation>
</comment>
<evidence type="ECO:0000313" key="7">
    <source>
        <dbReference type="EMBL" id="EKX34940.1"/>
    </source>
</evidence>
<keyword evidence="6" id="KW-0732">Signal</keyword>
<dbReference type="Proteomes" id="UP000011087">
    <property type="component" value="Unassembled WGS sequence"/>
</dbReference>
<protein>
    <submittedName>
        <fullName evidence="7 8">Uncharacterized protein</fullName>
    </submittedName>
</protein>
<feature type="chain" id="PRO_5008770004" evidence="6">
    <location>
        <begin position="23"/>
        <end position="430"/>
    </location>
</feature>
<dbReference type="EnsemblProtists" id="EKX34940">
    <property type="protein sequence ID" value="EKX34940"/>
    <property type="gene ID" value="GUITHDRAFT_118874"/>
</dbReference>
<dbReference type="GO" id="GO:0005385">
    <property type="term" value="F:zinc ion transmembrane transporter activity"/>
    <property type="evidence" value="ECO:0007669"/>
    <property type="project" value="TreeGrafter"/>
</dbReference>
<evidence type="ECO:0000256" key="2">
    <source>
        <dbReference type="ARBA" id="ARBA00022692"/>
    </source>
</evidence>
<dbReference type="GO" id="GO:0006882">
    <property type="term" value="P:intracellular zinc ion homeostasis"/>
    <property type="evidence" value="ECO:0007669"/>
    <property type="project" value="TreeGrafter"/>
</dbReference>
<dbReference type="InterPro" id="IPR003689">
    <property type="entry name" value="ZIP"/>
</dbReference>
<dbReference type="OrthoDB" id="200954at2759"/>
<organism evidence="7">
    <name type="scientific">Guillardia theta (strain CCMP2712)</name>
    <name type="common">Cryptophyte</name>
    <dbReference type="NCBI Taxonomy" id="905079"/>
    <lineage>
        <taxon>Eukaryota</taxon>
        <taxon>Cryptophyceae</taxon>
        <taxon>Pyrenomonadales</taxon>
        <taxon>Geminigeraceae</taxon>
        <taxon>Guillardia</taxon>
    </lineage>
</organism>
<keyword evidence="9" id="KW-1185">Reference proteome</keyword>
<name>L1IGI1_GUITC</name>
<keyword evidence="2 5" id="KW-0812">Transmembrane</keyword>
<sequence>MKLLSRTIAKLFLLGFLDYVDTSLKIAIVNPADVKKANVTSDALKSAIHAKFDTELKRYEQGSVVGMGSTDTSSTLLTSIPVDLFVLVPDRDASNTVIKLSVPKATTYGIFANHPLSEWEGALKFMMDSRSNEVLLEGSTTCQSSLSSSAVWGLSILGAFIGAAMSLSGVLIIVPVLKMEELWILKYLNCLAAGVLLSFVLIHLIPEAGHLHGSLSWEVSTTVLAGFFAGLLVEHGIHLYFTTYGKEPARIEGGTGTSPRKGELVFVDQEAQDHMALSSQKALDGDAVQDKPVAWGRIGNILLGDFFHNFFDGVSTAIAFKYCGSGLGWVVVGAAVAHELPQELGDFVVLYNSGMSIKWALISNFLSSLSACLGSIVILAATESAHENINQDMGTATLLYVLCFDISDNLLATLKALYWTWSKWTMCDQL</sequence>
<dbReference type="HOGENOM" id="CLU_638501_0_0_1"/>
<feature type="transmembrane region" description="Helical" evidence="5">
    <location>
        <begin position="150"/>
        <end position="177"/>
    </location>
</feature>
<accession>L1IGI1</accession>
<dbReference type="GO" id="GO:0016020">
    <property type="term" value="C:membrane"/>
    <property type="evidence" value="ECO:0007669"/>
    <property type="project" value="UniProtKB-SubCell"/>
</dbReference>
<dbReference type="KEGG" id="gtt:GUITHDRAFT_118874"/>
<reference evidence="7 9" key="1">
    <citation type="journal article" date="2012" name="Nature">
        <title>Algal genomes reveal evolutionary mosaicism and the fate of nucleomorphs.</title>
        <authorList>
            <consortium name="DOE Joint Genome Institute"/>
            <person name="Curtis B.A."/>
            <person name="Tanifuji G."/>
            <person name="Burki F."/>
            <person name="Gruber A."/>
            <person name="Irimia M."/>
            <person name="Maruyama S."/>
            <person name="Arias M.C."/>
            <person name="Ball S.G."/>
            <person name="Gile G.H."/>
            <person name="Hirakawa Y."/>
            <person name="Hopkins J.F."/>
            <person name="Kuo A."/>
            <person name="Rensing S.A."/>
            <person name="Schmutz J."/>
            <person name="Symeonidi A."/>
            <person name="Elias M."/>
            <person name="Eveleigh R.J."/>
            <person name="Herman E.K."/>
            <person name="Klute M.J."/>
            <person name="Nakayama T."/>
            <person name="Obornik M."/>
            <person name="Reyes-Prieto A."/>
            <person name="Armbrust E.V."/>
            <person name="Aves S.J."/>
            <person name="Beiko R.G."/>
            <person name="Coutinho P."/>
            <person name="Dacks J.B."/>
            <person name="Durnford D.G."/>
            <person name="Fast N.M."/>
            <person name="Green B.R."/>
            <person name="Grisdale C.J."/>
            <person name="Hempel F."/>
            <person name="Henrissat B."/>
            <person name="Hoppner M.P."/>
            <person name="Ishida K."/>
            <person name="Kim E."/>
            <person name="Koreny L."/>
            <person name="Kroth P.G."/>
            <person name="Liu Y."/>
            <person name="Malik S.B."/>
            <person name="Maier U.G."/>
            <person name="McRose D."/>
            <person name="Mock T."/>
            <person name="Neilson J.A."/>
            <person name="Onodera N.T."/>
            <person name="Poole A.M."/>
            <person name="Pritham E.J."/>
            <person name="Richards T.A."/>
            <person name="Rocap G."/>
            <person name="Roy S.W."/>
            <person name="Sarai C."/>
            <person name="Schaack S."/>
            <person name="Shirato S."/>
            <person name="Slamovits C.H."/>
            <person name="Spencer D.F."/>
            <person name="Suzuki S."/>
            <person name="Worden A.Z."/>
            <person name="Zauner S."/>
            <person name="Barry K."/>
            <person name="Bell C."/>
            <person name="Bharti A.K."/>
            <person name="Crow J.A."/>
            <person name="Grimwood J."/>
            <person name="Kramer R."/>
            <person name="Lindquist E."/>
            <person name="Lucas S."/>
            <person name="Salamov A."/>
            <person name="McFadden G.I."/>
            <person name="Lane C.E."/>
            <person name="Keeling P.J."/>
            <person name="Gray M.W."/>
            <person name="Grigoriev I.V."/>
            <person name="Archibald J.M."/>
        </authorList>
    </citation>
    <scope>NUCLEOTIDE SEQUENCE</scope>
    <source>
        <strain evidence="7 9">CCMP2712</strain>
    </source>
</reference>
<evidence type="ECO:0000256" key="6">
    <source>
        <dbReference type="SAM" id="SignalP"/>
    </source>
</evidence>
<dbReference type="Pfam" id="PF02535">
    <property type="entry name" value="Zip"/>
    <property type="match status" value="1"/>
</dbReference>
<keyword evidence="4 5" id="KW-0472">Membrane</keyword>
<dbReference type="RefSeq" id="XP_005821920.1">
    <property type="nucleotide sequence ID" value="XM_005821863.1"/>
</dbReference>
<keyword evidence="3 5" id="KW-1133">Transmembrane helix</keyword>
<evidence type="ECO:0000256" key="3">
    <source>
        <dbReference type="ARBA" id="ARBA00022989"/>
    </source>
</evidence>
<feature type="transmembrane region" description="Helical" evidence="5">
    <location>
        <begin position="217"/>
        <end position="241"/>
    </location>
</feature>
<reference evidence="8" key="3">
    <citation type="submission" date="2015-06" db="UniProtKB">
        <authorList>
            <consortium name="EnsemblProtists"/>
        </authorList>
    </citation>
    <scope>IDENTIFICATION</scope>
</reference>
<evidence type="ECO:0000313" key="9">
    <source>
        <dbReference type="Proteomes" id="UP000011087"/>
    </source>
</evidence>
<dbReference type="PANTHER" id="PTHR16950">
    <property type="entry name" value="ZINC TRANSPORTER SLC39A7 HISTIDINE-RICH MEMBRANE PROTEIN KE4"/>
    <property type="match status" value="1"/>
</dbReference>
<gene>
    <name evidence="7" type="ORF">GUITHDRAFT_118874</name>
</gene>
<feature type="transmembrane region" description="Helical" evidence="5">
    <location>
        <begin position="359"/>
        <end position="381"/>
    </location>
</feature>
<evidence type="ECO:0000313" key="8">
    <source>
        <dbReference type="EnsemblProtists" id="EKX34940"/>
    </source>
</evidence>
<dbReference type="AlphaFoldDB" id="L1IGI1"/>
<evidence type="ECO:0000256" key="5">
    <source>
        <dbReference type="SAM" id="Phobius"/>
    </source>
</evidence>
<feature type="signal peptide" evidence="6">
    <location>
        <begin position="1"/>
        <end position="22"/>
    </location>
</feature>
<dbReference type="PANTHER" id="PTHR16950:SF16">
    <property type="entry name" value="ZINC TRANSPORTER ZIP13"/>
    <property type="match status" value="1"/>
</dbReference>
<dbReference type="PaxDb" id="55529-EKX34940"/>
<dbReference type="eggNOG" id="KOG2693">
    <property type="taxonomic scope" value="Eukaryota"/>
</dbReference>
<evidence type="ECO:0000256" key="4">
    <source>
        <dbReference type="ARBA" id="ARBA00023136"/>
    </source>
</evidence>
<dbReference type="EMBL" id="JH993100">
    <property type="protein sequence ID" value="EKX34940.1"/>
    <property type="molecule type" value="Genomic_DNA"/>
</dbReference>
<proteinExistence type="predicted"/>
<reference evidence="9" key="2">
    <citation type="submission" date="2012-11" db="EMBL/GenBank/DDBJ databases">
        <authorList>
            <person name="Kuo A."/>
            <person name="Curtis B.A."/>
            <person name="Tanifuji G."/>
            <person name="Burki F."/>
            <person name="Gruber A."/>
            <person name="Irimia M."/>
            <person name="Maruyama S."/>
            <person name="Arias M.C."/>
            <person name="Ball S.G."/>
            <person name="Gile G.H."/>
            <person name="Hirakawa Y."/>
            <person name="Hopkins J.F."/>
            <person name="Rensing S.A."/>
            <person name="Schmutz J."/>
            <person name="Symeonidi A."/>
            <person name="Elias M."/>
            <person name="Eveleigh R.J."/>
            <person name="Herman E.K."/>
            <person name="Klute M.J."/>
            <person name="Nakayama T."/>
            <person name="Obornik M."/>
            <person name="Reyes-Prieto A."/>
            <person name="Armbrust E.V."/>
            <person name="Aves S.J."/>
            <person name="Beiko R.G."/>
            <person name="Coutinho P."/>
            <person name="Dacks J.B."/>
            <person name="Durnford D.G."/>
            <person name="Fast N.M."/>
            <person name="Green B.R."/>
            <person name="Grisdale C."/>
            <person name="Hempe F."/>
            <person name="Henrissat B."/>
            <person name="Hoppner M.P."/>
            <person name="Ishida K.-I."/>
            <person name="Kim E."/>
            <person name="Koreny L."/>
            <person name="Kroth P.G."/>
            <person name="Liu Y."/>
            <person name="Malik S.-B."/>
            <person name="Maier U.G."/>
            <person name="McRose D."/>
            <person name="Mock T."/>
            <person name="Neilson J.A."/>
            <person name="Onodera N.T."/>
            <person name="Poole A.M."/>
            <person name="Pritham E.J."/>
            <person name="Richards T.A."/>
            <person name="Rocap G."/>
            <person name="Roy S.W."/>
            <person name="Sarai C."/>
            <person name="Schaack S."/>
            <person name="Shirato S."/>
            <person name="Slamovits C.H."/>
            <person name="Spencer D.F."/>
            <person name="Suzuki S."/>
            <person name="Worden A.Z."/>
            <person name="Zauner S."/>
            <person name="Barry K."/>
            <person name="Bell C."/>
            <person name="Bharti A.K."/>
            <person name="Crow J.A."/>
            <person name="Grimwood J."/>
            <person name="Kramer R."/>
            <person name="Lindquist E."/>
            <person name="Lucas S."/>
            <person name="Salamov A."/>
            <person name="McFadden G.I."/>
            <person name="Lane C.E."/>
            <person name="Keeling P.J."/>
            <person name="Gray M.W."/>
            <person name="Grigoriev I.V."/>
            <person name="Archibald J.M."/>
        </authorList>
    </citation>
    <scope>NUCLEOTIDE SEQUENCE</scope>
    <source>
        <strain evidence="9">CCMP2712</strain>
    </source>
</reference>
<feature type="transmembrane region" description="Helical" evidence="5">
    <location>
        <begin position="184"/>
        <end position="205"/>
    </location>
</feature>
<dbReference type="GeneID" id="17291691"/>
<evidence type="ECO:0000256" key="1">
    <source>
        <dbReference type="ARBA" id="ARBA00004141"/>
    </source>
</evidence>